<protein>
    <submittedName>
        <fullName evidence="2">Metallophosphoesterase domain protein</fullName>
    </submittedName>
</protein>
<accession>A0A0F0CRG0</accession>
<dbReference type="PANTHER" id="PTHR46546:SF4">
    <property type="entry name" value="SHEWANELLA-LIKE PROTEIN PHOSPHATASE 1"/>
    <property type="match status" value="1"/>
</dbReference>
<dbReference type="GO" id="GO:0016787">
    <property type="term" value="F:hydrolase activity"/>
    <property type="evidence" value="ECO:0007669"/>
    <property type="project" value="InterPro"/>
</dbReference>
<feature type="domain" description="Calcineurin-like phosphoesterase" evidence="1">
    <location>
        <begin position="834"/>
        <end position="970"/>
    </location>
</feature>
<name>A0A0F0CRG0_9BACT</name>
<proteinExistence type="predicted"/>
<sequence length="1841" mass="211494">MKISSAETNIIDNNIFPLSKNINNKTAASIYTIPSNIGIIHSSSLNSTSRKTLIHIEDAHCNFSAQKSIFKIIDYMEKTYGINRVNLEGGTGKYDISLFTKIENEDIREKIASHLVSKGELNGAEWYSVLNPEKILLWGVENIELYENNLKAYRDFIFFSEKALDYTSKIEKIILEIKEKVYPEKLKNILRVKASYTEGKIKISEYAEFIINESKKYRCKNIYKYKNLQLLLNASEKEKTINFTDASKEREIFLAEIEKELSKNERIELYSVAENFKTGNITNTEFYEYLINKGVSLRVNLKKYKELLKYSEYISTFEKINRARVNKELCLAEQELEENFYNSRVIPRLGKLEKGVRAANNIFKFTIKADEYEWYIENQKLFSSKAIANILAGIGVNEAINSEWDILLNKAKRFYEISKKRDKMFIQNLKWVNGPRGEKVALIIAGGFHGNNLKKLLEKNNINYISIIPEPEKLDIVNSSLDLNSNKKYFKILSGKSESEFNILKNILSPQSMLQVASKINALGKIIFSREELNTFHNAIMSLLIIHLGNKLTVTSENKEEKFSLGKGDNLTLEIKNLQAIKDSFYGSVQHYAPRRIPDPQKLAALKYPGTQIHPYTRDDVLEIMNTAKTKFRDTDAFIQLKKKKAEEMLAVMAKLPSSKNKIKTPVTIGKLSILLSDLGNDAEALSFYGKKHKELVIIINNKNKRSDVYFKKNDNLAYLITHEYLESVLGLKHTQVVRIETEYNNGSPLTPLSEILINHMTVEQLKNICPIHENDPNSMFYNKTLEELNKRAASTIITTVDTISSGLWTKKKIDNLDGIPISSLNTNDKVFPIPDVHGNLECLRDYLEGAGIIKKAINPDEDIFICENITIIQLGDFVDRGNDSLATHKYLRLMQKNARENVSKHIEFIRLIGNHELAYLFTRAKGELYKKRLSGGLQSFMLDEILNGNFIDELIEDIKNGNILACYEKGGKIFSHGLITEKLAEKIEEDATLKFSILGKILKKYKPFSSSVFVKTANKILKEAVIKNDYSHMLFNIGHGIDNKNMGLFTGYITFFDNYGPLYMDFEQVVGHDPHGKKIKTVLDGKIIGIDVYLTGGIKKAIMFEKKAVYYLEPKQPKEIFDSARDAIINWLEENEKMPGKQSLISASKDIKQYVKMDIKNLWKTWCETDKESLRDAYFLIDEFRFLLEEDEKKLKALLVQALLKYFYGLTSGDKVTLTSLRGTTRKVQYMGIGQSGIIIKDGENFASYKLDMLENIDTGWEEKNISLIENLEDSRINKDMEYQFQDIITNFRRGSRLSLVGKIENLTSKMEEAFRTGKYYIMKLKNGKNRFLLLTFSLAKVISETSWEYLGLTKEPSQDEKELTFNAFNSWCKEECGFPKGDINTAKKIFLKQINLPFRIKLNNVETAGEIYYITELLKILPESLLKRGAIKNINFNADNDDSDKFTLYNHTDKEISIIEKYIKFDRYILTASLLHSAGHAFYSVLKNNELERLSNLYREFITKKAIFCTNFLGDPANIRALYLNTVSDPSEFFAENFMHFILLGREGIVDAAPKEYKALRKELFNFYAELAGNTEIIIDKDGKIKLAHTSDIIIANNLYKKEVTKKTSNFSAAKKLIQLIRPSEYATIVMLPVSKEALLFDGTKYTFVKNDIKRKLQTKYGMNTTIIYYKDFRDLILLQKEFLLARDRISKIKGANNPLTRIIAYTTFSNTWSKKIIQDVFSDFIEDTRFAGILSGNFRINDSANKFLITNTVLLGIGLAEWHRRNILNKAEDIKTLEQTIIELLLDITEDNKILNEEEPAILIKKILLSELPLKLKKINFAEKRDAFLAERMLTESL</sequence>
<reference evidence="2 3" key="1">
    <citation type="submission" date="2015-02" db="EMBL/GenBank/DDBJ databases">
        <title>Single-cell genomics of uncultivated deep-branching MTB reveals a conserved set of magnetosome genes.</title>
        <authorList>
            <person name="Kolinko S."/>
            <person name="Richter M."/>
            <person name="Glockner F.O."/>
            <person name="Brachmann A."/>
            <person name="Schuler D."/>
        </authorList>
    </citation>
    <scope>NUCLEOTIDE SEQUENCE [LARGE SCALE GENOMIC DNA]</scope>
    <source>
        <strain evidence="2">SKK-01</strain>
    </source>
</reference>
<dbReference type="Gene3D" id="3.60.21.10">
    <property type="match status" value="1"/>
</dbReference>
<gene>
    <name evidence="2" type="ORF">OMAG_000270</name>
</gene>
<comment type="caution">
    <text evidence="2">The sequence shown here is derived from an EMBL/GenBank/DDBJ whole genome shotgun (WGS) entry which is preliminary data.</text>
</comment>
<evidence type="ECO:0000313" key="3">
    <source>
        <dbReference type="Proteomes" id="UP000033428"/>
    </source>
</evidence>
<keyword evidence="3" id="KW-1185">Reference proteome</keyword>
<organism evidence="2 3">
    <name type="scientific">Candidatus Omnitrophus magneticus</name>
    <dbReference type="NCBI Taxonomy" id="1609969"/>
    <lineage>
        <taxon>Bacteria</taxon>
        <taxon>Pseudomonadati</taxon>
        <taxon>Candidatus Omnitrophota</taxon>
        <taxon>Candidatus Omnitrophus</taxon>
    </lineage>
</organism>
<evidence type="ECO:0000313" key="2">
    <source>
        <dbReference type="EMBL" id="KJJ85862.1"/>
    </source>
</evidence>
<dbReference type="InterPro" id="IPR004843">
    <property type="entry name" value="Calcineurin-like_PHP"/>
</dbReference>
<dbReference type="SUPFAM" id="SSF56300">
    <property type="entry name" value="Metallo-dependent phosphatases"/>
    <property type="match status" value="1"/>
</dbReference>
<dbReference type="Proteomes" id="UP000033428">
    <property type="component" value="Unassembled WGS sequence"/>
</dbReference>
<dbReference type="Pfam" id="PF00149">
    <property type="entry name" value="Metallophos"/>
    <property type="match status" value="1"/>
</dbReference>
<dbReference type="InterPro" id="IPR029052">
    <property type="entry name" value="Metallo-depent_PP-like"/>
</dbReference>
<dbReference type="EMBL" id="JYNY01000056">
    <property type="protein sequence ID" value="KJJ85862.1"/>
    <property type="molecule type" value="Genomic_DNA"/>
</dbReference>
<evidence type="ECO:0000259" key="1">
    <source>
        <dbReference type="Pfam" id="PF00149"/>
    </source>
</evidence>
<dbReference type="PANTHER" id="PTHR46546">
    <property type="entry name" value="SHEWANELLA-LIKE PROTEIN PHOSPHATASE 1"/>
    <property type="match status" value="1"/>
</dbReference>